<dbReference type="Proteomes" id="UP000466442">
    <property type="component" value="Linkage Group LG9"/>
</dbReference>
<gene>
    <name evidence="1" type="ORF">GE061_020089</name>
</gene>
<name>A0A6A4JZ46_APOLU</name>
<accession>A0A6A4JZ46</accession>
<proteinExistence type="predicted"/>
<sequence>MEAIDERKKLVGSPPVKVAEDLEWVKLHLHGLYFAFESVGRRSMRVKANGLLITSVLVLTQLFSELVTENDGKGTVSILLGLDIDEFIHADSEGLELKIPFLFFALIYAVASSVLIWGSIVEINYYAFPWLICEAISFATQVATFTLICIKMENKVGVDRWVILLSICNLFLSIYFWIVVFCAQRTWARQRREERENMSTTTLSSGNDTIQDEVYEQPDVAPNKRHEITFDPSSLSAHPDKRIDIHFVD</sequence>
<organism evidence="1 2">
    <name type="scientific">Apolygus lucorum</name>
    <name type="common">Small green plant bug</name>
    <name type="synonym">Lygocoris lucorum</name>
    <dbReference type="NCBI Taxonomy" id="248454"/>
    <lineage>
        <taxon>Eukaryota</taxon>
        <taxon>Metazoa</taxon>
        <taxon>Ecdysozoa</taxon>
        <taxon>Arthropoda</taxon>
        <taxon>Hexapoda</taxon>
        <taxon>Insecta</taxon>
        <taxon>Pterygota</taxon>
        <taxon>Neoptera</taxon>
        <taxon>Paraneoptera</taxon>
        <taxon>Hemiptera</taxon>
        <taxon>Heteroptera</taxon>
        <taxon>Panheteroptera</taxon>
        <taxon>Cimicomorpha</taxon>
        <taxon>Miridae</taxon>
        <taxon>Mirini</taxon>
        <taxon>Apolygus</taxon>
    </lineage>
</organism>
<evidence type="ECO:0000313" key="1">
    <source>
        <dbReference type="EMBL" id="KAF6205913.1"/>
    </source>
</evidence>
<dbReference type="OrthoDB" id="6600897at2759"/>
<dbReference type="AlphaFoldDB" id="A0A6A4JZ46"/>
<dbReference type="EMBL" id="WIXP02000009">
    <property type="protein sequence ID" value="KAF6205913.1"/>
    <property type="molecule type" value="Genomic_DNA"/>
</dbReference>
<evidence type="ECO:0000313" key="2">
    <source>
        <dbReference type="Proteomes" id="UP000466442"/>
    </source>
</evidence>
<reference evidence="1" key="1">
    <citation type="journal article" date="2021" name="Mol. Ecol. Resour.">
        <title>Apolygus lucorum genome provides insights into omnivorousness and mesophyll feeding.</title>
        <authorList>
            <person name="Liu Y."/>
            <person name="Liu H."/>
            <person name="Wang H."/>
            <person name="Huang T."/>
            <person name="Liu B."/>
            <person name="Yang B."/>
            <person name="Yin L."/>
            <person name="Li B."/>
            <person name="Zhang Y."/>
            <person name="Zhang S."/>
            <person name="Jiang F."/>
            <person name="Zhang X."/>
            <person name="Ren Y."/>
            <person name="Wang B."/>
            <person name="Wang S."/>
            <person name="Lu Y."/>
            <person name="Wu K."/>
            <person name="Fan W."/>
            <person name="Wang G."/>
        </authorList>
    </citation>
    <scope>NUCLEOTIDE SEQUENCE</scope>
    <source>
        <strain evidence="1">12Hb</strain>
    </source>
</reference>
<comment type="caution">
    <text evidence="1">The sequence shown here is derived from an EMBL/GenBank/DDBJ whole genome shotgun (WGS) entry which is preliminary data.</text>
</comment>
<protein>
    <submittedName>
        <fullName evidence="1">Uncharacterized protein</fullName>
    </submittedName>
</protein>
<keyword evidence="2" id="KW-1185">Reference proteome</keyword>